<feature type="transmembrane region" description="Helical" evidence="1">
    <location>
        <begin position="142"/>
        <end position="162"/>
    </location>
</feature>
<dbReference type="EMBL" id="JAWIIJ010000015">
    <property type="protein sequence ID" value="MDV2080507.1"/>
    <property type="molecule type" value="Genomic_DNA"/>
</dbReference>
<feature type="transmembrane region" description="Helical" evidence="1">
    <location>
        <begin position="336"/>
        <end position="357"/>
    </location>
</feature>
<keyword evidence="1" id="KW-1133">Transmembrane helix</keyword>
<dbReference type="Pfam" id="PF05940">
    <property type="entry name" value="NnrS"/>
    <property type="match status" value="1"/>
</dbReference>
<feature type="transmembrane region" description="Helical" evidence="1">
    <location>
        <begin position="269"/>
        <end position="293"/>
    </location>
</feature>
<feature type="transmembrane region" description="Helical" evidence="1">
    <location>
        <begin position="59"/>
        <end position="81"/>
    </location>
</feature>
<comment type="caution">
    <text evidence="2">The sequence shown here is derived from an EMBL/GenBank/DDBJ whole genome shotgun (WGS) entry which is preliminary data.</text>
</comment>
<evidence type="ECO:0000313" key="3">
    <source>
        <dbReference type="Proteomes" id="UP001269819"/>
    </source>
</evidence>
<protein>
    <submittedName>
        <fullName evidence="2">NnrS family protein</fullName>
    </submittedName>
</protein>
<feature type="transmembrane region" description="Helical" evidence="1">
    <location>
        <begin position="305"/>
        <end position="324"/>
    </location>
</feature>
<name>A0ABU3W2W5_9GAMM</name>
<sequence length="399" mass="42631">MTSNPPWQGAWLAYGFRPFFLLAAAYAPLALVPWVGALLQQFVLPMSLSPLVWHGHEMLFGFAFAALAGFLLTAIPSWAGVRPLTGAGLASLVGLWLLGRVSFWFGASLPVLLVVALNLMFSLALLAWVLPSLLLPRGRRHLSLAAVLGAMVMVQAAFYGAWLAPAAGLPAPATLLNTGVNLMVLMVVLTLSRILPVVTQAARRDAGLLSPWRLSPARAHLAAVTLGLFVLADLWAPGHPVTGWLALAAAAAQADRLSEWSWGRAMARLYLLLLTLAYLWLVAGLVLVGLAALSDAWPAYAGRHALSVGTLGTSILAVFCIAGLRHTGRPLRLPRLLWPALLTLVATAALRTLVPLWLPEYYLVAAVALPFLLWTATFACYLVGYGRMLVTARPDGLPG</sequence>
<feature type="transmembrane region" description="Helical" evidence="1">
    <location>
        <begin position="20"/>
        <end position="39"/>
    </location>
</feature>
<accession>A0ABU3W2W5</accession>
<organism evidence="2 3">
    <name type="scientific">Marinobacter xestospongiae</name>
    <dbReference type="NCBI Taxonomy" id="994319"/>
    <lineage>
        <taxon>Bacteria</taxon>
        <taxon>Pseudomonadati</taxon>
        <taxon>Pseudomonadota</taxon>
        <taxon>Gammaproteobacteria</taxon>
        <taxon>Pseudomonadales</taxon>
        <taxon>Marinobacteraceae</taxon>
        <taxon>Marinobacter</taxon>
    </lineage>
</organism>
<gene>
    <name evidence="2" type="ORF">RYS15_17625</name>
</gene>
<feature type="transmembrane region" description="Helical" evidence="1">
    <location>
        <begin position="174"/>
        <end position="196"/>
    </location>
</feature>
<dbReference type="Proteomes" id="UP001269819">
    <property type="component" value="Unassembled WGS sequence"/>
</dbReference>
<dbReference type="InterPro" id="IPR010266">
    <property type="entry name" value="NnrS"/>
</dbReference>
<proteinExistence type="predicted"/>
<evidence type="ECO:0000256" key="1">
    <source>
        <dbReference type="SAM" id="Phobius"/>
    </source>
</evidence>
<reference evidence="2 3" key="1">
    <citation type="submission" date="2023-10" db="EMBL/GenBank/DDBJ databases">
        <title>Characteristics and mechanism of a salt-tolerant marine origin heterotrophic nitrifying- aerobic denitrifying bacteria Marinobacter xestospongiae HN1.</title>
        <authorList>
            <person name="Qi R."/>
        </authorList>
    </citation>
    <scope>NUCLEOTIDE SEQUENCE [LARGE SCALE GENOMIC DNA]</scope>
    <source>
        <strain evidence="2 3">HN1</strain>
    </source>
</reference>
<feature type="transmembrane region" description="Helical" evidence="1">
    <location>
        <begin position="363"/>
        <end position="384"/>
    </location>
</feature>
<evidence type="ECO:0000313" key="2">
    <source>
        <dbReference type="EMBL" id="MDV2080507.1"/>
    </source>
</evidence>
<feature type="transmembrane region" description="Helical" evidence="1">
    <location>
        <begin position="101"/>
        <end position="130"/>
    </location>
</feature>
<keyword evidence="1" id="KW-0812">Transmembrane</keyword>
<keyword evidence="1" id="KW-0472">Membrane</keyword>
<dbReference type="RefSeq" id="WP_316974911.1">
    <property type="nucleotide sequence ID" value="NZ_JAWIIJ010000015.1"/>
</dbReference>
<keyword evidence="3" id="KW-1185">Reference proteome</keyword>